<dbReference type="EMBL" id="GBRH01240736">
    <property type="protein sequence ID" value="JAD57159.1"/>
    <property type="molecule type" value="Transcribed_RNA"/>
</dbReference>
<organism evidence="1">
    <name type="scientific">Arundo donax</name>
    <name type="common">Giant reed</name>
    <name type="synonym">Donax arundinaceus</name>
    <dbReference type="NCBI Taxonomy" id="35708"/>
    <lineage>
        <taxon>Eukaryota</taxon>
        <taxon>Viridiplantae</taxon>
        <taxon>Streptophyta</taxon>
        <taxon>Embryophyta</taxon>
        <taxon>Tracheophyta</taxon>
        <taxon>Spermatophyta</taxon>
        <taxon>Magnoliopsida</taxon>
        <taxon>Liliopsida</taxon>
        <taxon>Poales</taxon>
        <taxon>Poaceae</taxon>
        <taxon>PACMAD clade</taxon>
        <taxon>Arundinoideae</taxon>
        <taxon>Arundineae</taxon>
        <taxon>Arundo</taxon>
    </lineage>
</organism>
<evidence type="ECO:0000313" key="1">
    <source>
        <dbReference type="EMBL" id="JAD57159.1"/>
    </source>
</evidence>
<name>A0A0A9AZL9_ARUDO</name>
<reference evidence="1" key="2">
    <citation type="journal article" date="2015" name="Data Brief">
        <title>Shoot transcriptome of the giant reed, Arundo donax.</title>
        <authorList>
            <person name="Barrero R.A."/>
            <person name="Guerrero F.D."/>
            <person name="Moolhuijzen P."/>
            <person name="Goolsby J.A."/>
            <person name="Tidwell J."/>
            <person name="Bellgard S.E."/>
            <person name="Bellgard M.I."/>
        </authorList>
    </citation>
    <scope>NUCLEOTIDE SEQUENCE</scope>
    <source>
        <tissue evidence="1">Shoot tissue taken approximately 20 cm above the soil surface</tissue>
    </source>
</reference>
<protein>
    <submittedName>
        <fullName evidence="1">Uncharacterized protein</fullName>
    </submittedName>
</protein>
<proteinExistence type="predicted"/>
<dbReference type="AlphaFoldDB" id="A0A0A9AZL9"/>
<sequence>MLHILSFSIKDSVLWDYFLGNATETFSIGTRQFAATMQLNEIYISMSCNKYGFCIVELFSLPFGTC</sequence>
<accession>A0A0A9AZL9</accession>
<reference evidence="1" key="1">
    <citation type="submission" date="2014-09" db="EMBL/GenBank/DDBJ databases">
        <authorList>
            <person name="Magalhaes I.L.F."/>
            <person name="Oliveira U."/>
            <person name="Santos F.R."/>
            <person name="Vidigal T.H.D.A."/>
            <person name="Brescovit A.D."/>
            <person name="Santos A.J."/>
        </authorList>
    </citation>
    <scope>NUCLEOTIDE SEQUENCE</scope>
    <source>
        <tissue evidence="1">Shoot tissue taken approximately 20 cm above the soil surface</tissue>
    </source>
</reference>